<dbReference type="OrthoDB" id="121519at2"/>
<dbReference type="Pfam" id="PF07811">
    <property type="entry name" value="TadE"/>
    <property type="match status" value="1"/>
</dbReference>
<sequence>MTPMTSNRWERKPGRVIALSLQQCRRDNSGSGLVEFALTIATLMTLVLGIAYCALALYTDHYVADAARAGARYAMVRGATWGVTCASATSYNCTATSSSVQAYLLSLAPLGVKAANTTIVTTWPGTTTAGSTCYLLNGIKGLGCSVKVSVTYAFGLSLPLVPNTAILMTSSSTMPITQ</sequence>
<evidence type="ECO:0000313" key="4">
    <source>
        <dbReference type="Proteomes" id="UP000182409"/>
    </source>
</evidence>
<evidence type="ECO:0000259" key="2">
    <source>
        <dbReference type="Pfam" id="PF07811"/>
    </source>
</evidence>
<reference evidence="3 4" key="1">
    <citation type="submission" date="2016-10" db="EMBL/GenBank/DDBJ databases">
        <authorList>
            <person name="de Groot N.N."/>
        </authorList>
    </citation>
    <scope>NUCLEOTIDE SEQUENCE [LARGE SCALE GENOMIC DNA]</scope>
    <source>
        <strain evidence="3 4">AB35.6</strain>
    </source>
</reference>
<evidence type="ECO:0000256" key="1">
    <source>
        <dbReference type="SAM" id="Phobius"/>
    </source>
</evidence>
<name>A0A1H4Q3M6_9BACT</name>
<organism evidence="3 4">
    <name type="scientific">Terriglobus roseus</name>
    <dbReference type="NCBI Taxonomy" id="392734"/>
    <lineage>
        <taxon>Bacteria</taxon>
        <taxon>Pseudomonadati</taxon>
        <taxon>Acidobacteriota</taxon>
        <taxon>Terriglobia</taxon>
        <taxon>Terriglobales</taxon>
        <taxon>Acidobacteriaceae</taxon>
        <taxon>Terriglobus</taxon>
    </lineage>
</organism>
<keyword evidence="1" id="KW-0812">Transmembrane</keyword>
<feature type="domain" description="TadE-like" evidence="2">
    <location>
        <begin position="30"/>
        <end position="72"/>
    </location>
</feature>
<accession>A0A1H4Q3M6</accession>
<evidence type="ECO:0000313" key="3">
    <source>
        <dbReference type="EMBL" id="SEC14276.1"/>
    </source>
</evidence>
<dbReference type="AlphaFoldDB" id="A0A1H4Q3M6"/>
<keyword evidence="1" id="KW-0472">Membrane</keyword>
<dbReference type="EMBL" id="FNSD01000001">
    <property type="protein sequence ID" value="SEC14276.1"/>
    <property type="molecule type" value="Genomic_DNA"/>
</dbReference>
<dbReference type="Proteomes" id="UP000182409">
    <property type="component" value="Unassembled WGS sequence"/>
</dbReference>
<gene>
    <name evidence="3" type="ORF">SAMN05443244_2759</name>
</gene>
<dbReference type="InterPro" id="IPR012495">
    <property type="entry name" value="TadE-like_dom"/>
</dbReference>
<keyword evidence="1" id="KW-1133">Transmembrane helix</keyword>
<protein>
    <submittedName>
        <fullName evidence="3">TadE-like protein</fullName>
    </submittedName>
</protein>
<feature type="transmembrane region" description="Helical" evidence="1">
    <location>
        <begin position="36"/>
        <end position="58"/>
    </location>
</feature>
<proteinExistence type="predicted"/>